<dbReference type="OMA" id="PYPRPHY"/>
<dbReference type="GO" id="GO:0005739">
    <property type="term" value="C:mitochondrion"/>
    <property type="evidence" value="ECO:0007669"/>
    <property type="project" value="TreeGrafter"/>
</dbReference>
<evidence type="ECO:0000256" key="1">
    <source>
        <dbReference type="ARBA" id="ARBA00009508"/>
    </source>
</evidence>
<dbReference type="PANTHER" id="PTHR14273">
    <property type="entry name" value="LYR MOTIF-CONTAINING PROTEIN 1"/>
    <property type="match status" value="1"/>
</dbReference>
<evidence type="ECO:0000313" key="3">
    <source>
        <dbReference type="EnsemblMetazoa" id="SMAR011157-PA"/>
    </source>
</evidence>
<dbReference type="CDD" id="cd20261">
    <property type="entry name" value="Complex1_LYR_LYRM1"/>
    <property type="match status" value="1"/>
</dbReference>
<dbReference type="PhylomeDB" id="T1JBK8"/>
<evidence type="ECO:0000259" key="2">
    <source>
        <dbReference type="Pfam" id="PF05347"/>
    </source>
</evidence>
<dbReference type="PANTHER" id="PTHR14273:SF0">
    <property type="entry name" value="LYR MOTIF-CONTAINING PROTEIN 1"/>
    <property type="match status" value="1"/>
</dbReference>
<proteinExistence type="inferred from homology"/>
<dbReference type="EnsemblMetazoa" id="SMAR011157-RA">
    <property type="protein sequence ID" value="SMAR011157-PA"/>
    <property type="gene ID" value="SMAR011157"/>
</dbReference>
<keyword evidence="4" id="KW-1185">Reference proteome</keyword>
<dbReference type="InterPro" id="IPR040330">
    <property type="entry name" value="LYRM1"/>
</dbReference>
<dbReference type="STRING" id="126957.T1JBK8"/>
<dbReference type="Proteomes" id="UP000014500">
    <property type="component" value="Unassembled WGS sequence"/>
</dbReference>
<organism evidence="3 4">
    <name type="scientific">Strigamia maritima</name>
    <name type="common">European centipede</name>
    <name type="synonym">Geophilus maritimus</name>
    <dbReference type="NCBI Taxonomy" id="126957"/>
    <lineage>
        <taxon>Eukaryota</taxon>
        <taxon>Metazoa</taxon>
        <taxon>Ecdysozoa</taxon>
        <taxon>Arthropoda</taxon>
        <taxon>Myriapoda</taxon>
        <taxon>Chilopoda</taxon>
        <taxon>Pleurostigmophora</taxon>
        <taxon>Geophilomorpha</taxon>
        <taxon>Linotaeniidae</taxon>
        <taxon>Strigamia</taxon>
    </lineage>
</organism>
<reference evidence="4" key="1">
    <citation type="submission" date="2011-05" db="EMBL/GenBank/DDBJ databases">
        <authorList>
            <person name="Richards S.R."/>
            <person name="Qu J."/>
            <person name="Jiang H."/>
            <person name="Jhangiani S.N."/>
            <person name="Agravi P."/>
            <person name="Goodspeed R."/>
            <person name="Gross S."/>
            <person name="Mandapat C."/>
            <person name="Jackson L."/>
            <person name="Mathew T."/>
            <person name="Pu L."/>
            <person name="Thornton R."/>
            <person name="Saada N."/>
            <person name="Wilczek-Boney K.B."/>
            <person name="Lee S."/>
            <person name="Kovar C."/>
            <person name="Wu Y."/>
            <person name="Scherer S.E."/>
            <person name="Worley K.C."/>
            <person name="Muzny D.M."/>
            <person name="Gibbs R."/>
        </authorList>
    </citation>
    <scope>NUCLEOTIDE SEQUENCE</scope>
    <source>
        <strain evidence="4">Brora</strain>
    </source>
</reference>
<dbReference type="InterPro" id="IPR008011">
    <property type="entry name" value="Complex1_LYR_dom"/>
</dbReference>
<name>T1JBK8_STRMM</name>
<dbReference type="Pfam" id="PF05347">
    <property type="entry name" value="Complex1_LYR"/>
    <property type="match status" value="1"/>
</dbReference>
<dbReference type="eggNOG" id="ENOG502S1SM">
    <property type="taxonomic scope" value="Eukaryota"/>
</dbReference>
<protein>
    <recommendedName>
        <fullName evidence="2">Complex 1 LYR protein domain-containing protein</fullName>
    </recommendedName>
</protein>
<dbReference type="EMBL" id="JH432011">
    <property type="status" value="NOT_ANNOTATED_CDS"/>
    <property type="molecule type" value="Genomic_DNA"/>
</dbReference>
<dbReference type="InterPro" id="IPR045294">
    <property type="entry name" value="Complex1_LYR_LYRM1"/>
</dbReference>
<sequence length="110" mass="12967">MFVMANTNLVRRNVLSTYKKILRVSRTWIAKNEQDTEKERQYIINEVKTQFRRNKNLTDKNEIEKGLLEANARYTIAIHYKIPYPRPVNLPKGSFTKVKGIKLTDSPSRK</sequence>
<reference evidence="3" key="2">
    <citation type="submission" date="2015-02" db="UniProtKB">
        <authorList>
            <consortium name="EnsemblMetazoa"/>
        </authorList>
    </citation>
    <scope>IDENTIFICATION</scope>
</reference>
<feature type="domain" description="Complex 1 LYR protein" evidence="2">
    <location>
        <begin position="12"/>
        <end position="70"/>
    </location>
</feature>
<dbReference type="HOGENOM" id="CLU_141097_2_0_1"/>
<comment type="similarity">
    <text evidence="1">Belongs to the complex I LYR family.</text>
</comment>
<evidence type="ECO:0000313" key="4">
    <source>
        <dbReference type="Proteomes" id="UP000014500"/>
    </source>
</evidence>
<dbReference type="AlphaFoldDB" id="T1JBK8"/>
<accession>T1JBK8</accession>